<evidence type="ECO:0000313" key="3">
    <source>
        <dbReference type="Proteomes" id="UP000189733"/>
    </source>
</evidence>
<proteinExistence type="predicted"/>
<organism evidence="2 3">
    <name type="scientific">Desulfobaculum bizertense DSM 18034</name>
    <dbReference type="NCBI Taxonomy" id="1121442"/>
    <lineage>
        <taxon>Bacteria</taxon>
        <taxon>Pseudomonadati</taxon>
        <taxon>Thermodesulfobacteriota</taxon>
        <taxon>Desulfovibrionia</taxon>
        <taxon>Desulfovibrionales</taxon>
        <taxon>Desulfovibrionaceae</taxon>
        <taxon>Desulfobaculum</taxon>
    </lineage>
</organism>
<feature type="region of interest" description="Disordered" evidence="1">
    <location>
        <begin position="47"/>
        <end position="72"/>
    </location>
</feature>
<feature type="region of interest" description="Disordered" evidence="1">
    <location>
        <begin position="97"/>
        <end position="159"/>
    </location>
</feature>
<keyword evidence="3" id="KW-1185">Reference proteome</keyword>
<dbReference type="STRING" id="1121442.SAMN02745702_00694"/>
<protein>
    <submittedName>
        <fullName evidence="2">Uncharacterized protein</fullName>
    </submittedName>
</protein>
<sequence length="159" mass="17279">MPLTGMALSIIPVISACTPPALGLFLHKGWQAEQGEQTLVCHSSGQSQSSLAQTPHSLAFDSSPKVSGKDRQRSLRFSRAHVARFCKFPSLGLIHHHQPQEPLQGTDCKGTQKSVSSPDFFTQGKGLAPKRSSHATPPHAFWGQPPSRPLHRTQGSDRQ</sequence>
<gene>
    <name evidence="2" type="ORF">SAMN02745702_00694</name>
</gene>
<feature type="compositionally biased region" description="Polar residues" evidence="1">
    <location>
        <begin position="47"/>
        <end position="56"/>
    </location>
</feature>
<feature type="compositionally biased region" description="Polar residues" evidence="1">
    <location>
        <begin position="109"/>
        <end position="120"/>
    </location>
</feature>
<evidence type="ECO:0000313" key="2">
    <source>
        <dbReference type="EMBL" id="SKA66811.1"/>
    </source>
</evidence>
<dbReference type="EMBL" id="FUYA01000002">
    <property type="protein sequence ID" value="SKA66811.1"/>
    <property type="molecule type" value="Genomic_DNA"/>
</dbReference>
<evidence type="ECO:0000256" key="1">
    <source>
        <dbReference type="SAM" id="MobiDB-lite"/>
    </source>
</evidence>
<reference evidence="2 3" key="1">
    <citation type="submission" date="2017-02" db="EMBL/GenBank/DDBJ databases">
        <authorList>
            <person name="Peterson S.W."/>
        </authorList>
    </citation>
    <scope>NUCLEOTIDE SEQUENCE [LARGE SCALE GENOMIC DNA]</scope>
    <source>
        <strain evidence="2 3">DSM 18034</strain>
    </source>
</reference>
<accession>A0A1T4VQP8</accession>
<name>A0A1T4VQP8_9BACT</name>
<dbReference type="Proteomes" id="UP000189733">
    <property type="component" value="Unassembled WGS sequence"/>
</dbReference>
<dbReference type="AlphaFoldDB" id="A0A1T4VQP8"/>